<evidence type="ECO:0000256" key="1">
    <source>
        <dbReference type="ARBA" id="ARBA00022485"/>
    </source>
</evidence>
<dbReference type="Proteomes" id="UP000028653">
    <property type="component" value="Unassembled WGS sequence"/>
</dbReference>
<dbReference type="PROSITE" id="PS51379">
    <property type="entry name" value="4FE4S_FER_2"/>
    <property type="match status" value="3"/>
</dbReference>
<dbReference type="AlphaFoldDB" id="A0A085FZY2"/>
<dbReference type="STRING" id="1006004.GBAG_3992"/>
<dbReference type="InterPro" id="IPR017896">
    <property type="entry name" value="4Fe4S_Fe-S-bd"/>
</dbReference>
<keyword evidence="1" id="KW-0004">4Fe-4S</keyword>
<keyword evidence="4" id="KW-0408">Iron</keyword>
<comment type="caution">
    <text evidence="7">The sequence shown here is derived from an EMBL/GenBank/DDBJ whole genome shotgun (WGS) entry which is preliminary data.</text>
</comment>
<dbReference type="Pfam" id="PF12800">
    <property type="entry name" value="Fer4_4"/>
    <property type="match status" value="1"/>
</dbReference>
<dbReference type="GO" id="GO:0051539">
    <property type="term" value="F:4 iron, 4 sulfur cluster binding"/>
    <property type="evidence" value="ECO:0007669"/>
    <property type="project" value="UniProtKB-KW"/>
</dbReference>
<dbReference type="PROSITE" id="PS00198">
    <property type="entry name" value="4FE4S_FER_1"/>
    <property type="match status" value="1"/>
</dbReference>
<protein>
    <submittedName>
        <fullName evidence="7">HydN family electron transport protein</fullName>
    </submittedName>
</protein>
<organism evidence="7 8">
    <name type="scientific">Buttiauxella agrestis ATCC 33320</name>
    <dbReference type="NCBI Taxonomy" id="1006004"/>
    <lineage>
        <taxon>Bacteria</taxon>
        <taxon>Pseudomonadati</taxon>
        <taxon>Pseudomonadota</taxon>
        <taxon>Gammaproteobacteria</taxon>
        <taxon>Enterobacterales</taxon>
        <taxon>Enterobacteriaceae</taxon>
        <taxon>Buttiauxella</taxon>
    </lineage>
</organism>
<dbReference type="Gene3D" id="3.30.70.20">
    <property type="match status" value="2"/>
</dbReference>
<evidence type="ECO:0000313" key="8">
    <source>
        <dbReference type="Proteomes" id="UP000028653"/>
    </source>
</evidence>
<keyword evidence="3" id="KW-0677">Repeat</keyword>
<dbReference type="GO" id="GO:0046872">
    <property type="term" value="F:metal ion binding"/>
    <property type="evidence" value="ECO:0007669"/>
    <property type="project" value="UniProtKB-KW"/>
</dbReference>
<evidence type="ECO:0000259" key="6">
    <source>
        <dbReference type="PROSITE" id="PS51379"/>
    </source>
</evidence>
<evidence type="ECO:0000256" key="5">
    <source>
        <dbReference type="ARBA" id="ARBA00023014"/>
    </source>
</evidence>
<sequence>MNRFIIADSSKCIGCRTCEVACVVSHQEAQDCAALTPQTFLPRIHVIKGVNVSTATMCRQCEDAPCANVCPNGAISREHGFVNVMQERCIGCKTCVVACPYGAMEVVVRPVVRNSGAGLNVMAEKAEANKCDLCHTRASGPACMEACPTNAIICVDRNKLEQMSAEKRRRAAFDATSSLIF</sequence>
<dbReference type="Pfam" id="PF12837">
    <property type="entry name" value="Fer4_6"/>
    <property type="match status" value="1"/>
</dbReference>
<evidence type="ECO:0000256" key="4">
    <source>
        <dbReference type="ARBA" id="ARBA00023004"/>
    </source>
</evidence>
<dbReference type="eggNOG" id="COG1142">
    <property type="taxonomic scope" value="Bacteria"/>
</dbReference>
<gene>
    <name evidence="7" type="ORF">GBAG_3992</name>
</gene>
<feature type="domain" description="4Fe-4S ferredoxin-type" evidence="6">
    <location>
        <begin position="124"/>
        <end position="157"/>
    </location>
</feature>
<dbReference type="SUPFAM" id="SSF54862">
    <property type="entry name" value="4Fe-4S ferredoxins"/>
    <property type="match status" value="1"/>
</dbReference>
<dbReference type="InterPro" id="IPR017900">
    <property type="entry name" value="4Fe4S_Fe_S_CS"/>
</dbReference>
<feature type="domain" description="4Fe-4S ferredoxin-type" evidence="6">
    <location>
        <begin position="2"/>
        <end position="32"/>
    </location>
</feature>
<dbReference type="PANTHER" id="PTHR42859:SF17">
    <property type="entry name" value="ELECTRON TRANSPORT PROTEIN HYDN-RELATED"/>
    <property type="match status" value="1"/>
</dbReference>
<dbReference type="EMBL" id="JMPI01000070">
    <property type="protein sequence ID" value="KFC77027.1"/>
    <property type="molecule type" value="Genomic_DNA"/>
</dbReference>
<dbReference type="RefSeq" id="WP_034499478.1">
    <property type="nucleotide sequence ID" value="NZ_JMPI01000070.1"/>
</dbReference>
<name>A0A085FZY2_9ENTR</name>
<evidence type="ECO:0000256" key="2">
    <source>
        <dbReference type="ARBA" id="ARBA00022723"/>
    </source>
</evidence>
<evidence type="ECO:0000313" key="7">
    <source>
        <dbReference type="EMBL" id="KFC77027.1"/>
    </source>
</evidence>
<keyword evidence="2" id="KW-0479">Metal-binding</keyword>
<accession>A0A085FZY2</accession>
<reference evidence="7 8" key="1">
    <citation type="submission" date="2014-05" db="EMBL/GenBank/DDBJ databases">
        <title>ATOL: Assembling a taxonomically balanced genome-scale reconstruction of the evolutionary history of the Enterobacteriaceae.</title>
        <authorList>
            <person name="Plunkett G.III."/>
            <person name="Neeno-Eckwall E.C."/>
            <person name="Glasner J.D."/>
            <person name="Perna N.T."/>
        </authorList>
    </citation>
    <scope>NUCLEOTIDE SEQUENCE [LARGE SCALE GENOMIC DNA]</scope>
    <source>
        <strain evidence="7 8">ATCC 33320</strain>
    </source>
</reference>
<feature type="domain" description="4Fe-4S ferredoxin-type" evidence="6">
    <location>
        <begin position="80"/>
        <end position="109"/>
    </location>
</feature>
<dbReference type="OrthoDB" id="9779457at2"/>
<dbReference type="InterPro" id="IPR050294">
    <property type="entry name" value="RnfB_subfamily"/>
</dbReference>
<dbReference type="CDD" id="cd10554">
    <property type="entry name" value="HycB_like"/>
    <property type="match status" value="1"/>
</dbReference>
<dbReference type="NCBIfam" id="NF007658">
    <property type="entry name" value="PRK10330.1"/>
    <property type="match status" value="1"/>
</dbReference>
<keyword evidence="8" id="KW-1185">Reference proteome</keyword>
<dbReference type="PANTHER" id="PTHR42859">
    <property type="entry name" value="OXIDOREDUCTASE"/>
    <property type="match status" value="1"/>
</dbReference>
<evidence type="ECO:0000256" key="3">
    <source>
        <dbReference type="ARBA" id="ARBA00022737"/>
    </source>
</evidence>
<keyword evidence="5" id="KW-0411">Iron-sulfur</keyword>
<proteinExistence type="predicted"/>